<keyword evidence="3" id="KW-1185">Reference proteome</keyword>
<dbReference type="Pfam" id="PF15010">
    <property type="entry name" value="FAM131"/>
    <property type="match status" value="1"/>
</dbReference>
<evidence type="ECO:0000256" key="1">
    <source>
        <dbReference type="ARBA" id="ARBA00010635"/>
    </source>
</evidence>
<dbReference type="InterPro" id="IPR026782">
    <property type="entry name" value="FAM131"/>
</dbReference>
<dbReference type="PANTHER" id="PTHR15736">
    <property type="entry name" value="PROTEIN FAM131B-RELATED"/>
    <property type="match status" value="1"/>
</dbReference>
<comment type="similarity">
    <text evidence="1">Belongs to the FAM131 family.</text>
</comment>
<name>A0A8C2WK36_CYCLU</name>
<sequence length="353" mass="39563">MHVNVLSVLSLSYSFPLLLSPSLPLPISLPQHGRSEFSWEGINLSMEDTTSILPRLKRNSNAYGIGALAKSSLSGVSRTMKERVTKPTAMAQGRVAHMIEWQNWSMTTVGAGGVPLPRITTQEREKERRLENDAYSDLSEGEKEARFTAGILKQFAISEATLQAWSSMDGESPRSSSNQGSMDVLCLQDLMLSLVWPHTYVSQGHYCLSSSDAWEPINKDPSVVTSPPAGSYVMGTDGYDGQAAAPVCVCVMDRLSSLTRPPPPVCSRWSTGCTVTTTLCKRRPTAPSTAWSIPFTHHWSICGTRGRWRPIRRTAEATLVWRRWWSRASVFPLQKIWEQSTLRYWSSRRRRRR</sequence>
<dbReference type="Ensembl" id="ENSCLMT00005002970.1">
    <property type="protein sequence ID" value="ENSCLMP00005002747.1"/>
    <property type="gene ID" value="ENSCLMG00005001510.1"/>
</dbReference>
<protein>
    <submittedName>
        <fullName evidence="2">Family with sequence similarity 131 member B</fullName>
    </submittedName>
</protein>
<reference evidence="2" key="1">
    <citation type="submission" date="2025-08" db="UniProtKB">
        <authorList>
            <consortium name="Ensembl"/>
        </authorList>
    </citation>
    <scope>IDENTIFICATION</scope>
</reference>
<organism evidence="2 3">
    <name type="scientific">Cyclopterus lumpus</name>
    <name type="common">Lumpsucker</name>
    <dbReference type="NCBI Taxonomy" id="8103"/>
    <lineage>
        <taxon>Eukaryota</taxon>
        <taxon>Metazoa</taxon>
        <taxon>Chordata</taxon>
        <taxon>Craniata</taxon>
        <taxon>Vertebrata</taxon>
        <taxon>Euteleostomi</taxon>
        <taxon>Actinopterygii</taxon>
        <taxon>Neopterygii</taxon>
        <taxon>Teleostei</taxon>
        <taxon>Neoteleostei</taxon>
        <taxon>Acanthomorphata</taxon>
        <taxon>Eupercaria</taxon>
        <taxon>Perciformes</taxon>
        <taxon>Cottioidei</taxon>
        <taxon>Cottales</taxon>
        <taxon>Cyclopteridae</taxon>
        <taxon>Cyclopterus</taxon>
    </lineage>
</organism>
<dbReference type="PANTHER" id="PTHR15736:SF9">
    <property type="entry name" value="PROTEIN FAM131B"/>
    <property type="match status" value="1"/>
</dbReference>
<reference evidence="2" key="2">
    <citation type="submission" date="2025-09" db="UniProtKB">
        <authorList>
            <consortium name="Ensembl"/>
        </authorList>
    </citation>
    <scope>IDENTIFICATION</scope>
</reference>
<proteinExistence type="inferred from homology"/>
<dbReference type="Proteomes" id="UP000694565">
    <property type="component" value="Unplaced"/>
</dbReference>
<evidence type="ECO:0000313" key="3">
    <source>
        <dbReference type="Proteomes" id="UP000694565"/>
    </source>
</evidence>
<evidence type="ECO:0000313" key="2">
    <source>
        <dbReference type="Ensembl" id="ENSCLMP00005002747.1"/>
    </source>
</evidence>
<dbReference type="GeneTree" id="ENSGT00950000183106"/>
<dbReference type="AlphaFoldDB" id="A0A8C2WK36"/>
<accession>A0A8C2WK36</accession>